<dbReference type="InterPro" id="IPR022485">
    <property type="entry name" value="SHCHC_synthase_MenH"/>
</dbReference>
<dbReference type="AlphaFoldDB" id="A0A6J6LW33"/>
<protein>
    <submittedName>
        <fullName evidence="4">Unannotated protein</fullName>
    </submittedName>
</protein>
<feature type="domain" description="AB hydrolase-1" evidence="3">
    <location>
        <begin position="8"/>
        <end position="226"/>
    </location>
</feature>
<dbReference type="InterPro" id="IPR000073">
    <property type="entry name" value="AB_hydrolase_1"/>
</dbReference>
<proteinExistence type="inferred from homology"/>
<evidence type="ECO:0000259" key="3">
    <source>
        <dbReference type="Pfam" id="PF12697"/>
    </source>
</evidence>
<keyword evidence="1" id="KW-0474">Menaquinone biosynthesis</keyword>
<dbReference type="InterPro" id="IPR029058">
    <property type="entry name" value="AB_hydrolase_fold"/>
</dbReference>
<reference evidence="4" key="1">
    <citation type="submission" date="2020-05" db="EMBL/GenBank/DDBJ databases">
        <authorList>
            <person name="Chiriac C."/>
            <person name="Salcher M."/>
            <person name="Ghai R."/>
            <person name="Kavagutti S V."/>
        </authorList>
    </citation>
    <scope>NUCLEOTIDE SEQUENCE</scope>
</reference>
<dbReference type="Gene3D" id="3.40.50.1820">
    <property type="entry name" value="alpha/beta hydrolase"/>
    <property type="match status" value="1"/>
</dbReference>
<dbReference type="GO" id="GO:0070205">
    <property type="term" value="F:2-succinyl-6-hydroxy-2,4-cyclohexadiene-1-carboxylate synthase activity"/>
    <property type="evidence" value="ECO:0007669"/>
    <property type="project" value="InterPro"/>
</dbReference>
<organism evidence="4">
    <name type="scientific">freshwater metagenome</name>
    <dbReference type="NCBI Taxonomy" id="449393"/>
    <lineage>
        <taxon>unclassified sequences</taxon>
        <taxon>metagenomes</taxon>
        <taxon>ecological metagenomes</taxon>
    </lineage>
</organism>
<evidence type="ECO:0000313" key="4">
    <source>
        <dbReference type="EMBL" id="CAB4664684.1"/>
    </source>
</evidence>
<evidence type="ECO:0000256" key="2">
    <source>
        <dbReference type="ARBA" id="ARBA00023239"/>
    </source>
</evidence>
<name>A0A6J6LW33_9ZZZZ</name>
<accession>A0A6J6LW33</accession>
<evidence type="ECO:0000256" key="1">
    <source>
        <dbReference type="ARBA" id="ARBA00022428"/>
    </source>
</evidence>
<dbReference type="EMBL" id="CAEZXA010000007">
    <property type="protein sequence ID" value="CAB4664684.1"/>
    <property type="molecule type" value="Genomic_DNA"/>
</dbReference>
<dbReference type="Pfam" id="PF12697">
    <property type="entry name" value="Abhydrolase_6"/>
    <property type="match status" value="1"/>
</dbReference>
<dbReference type="GO" id="GO:0009234">
    <property type="term" value="P:menaquinone biosynthetic process"/>
    <property type="evidence" value="ECO:0007669"/>
    <property type="project" value="UniProtKB-KW"/>
</dbReference>
<dbReference type="HAMAP" id="MF_01660">
    <property type="entry name" value="MenH"/>
    <property type="match status" value="1"/>
</dbReference>
<dbReference type="PANTHER" id="PTHR42916:SF1">
    <property type="entry name" value="PROTEIN PHYLLO, CHLOROPLASTIC"/>
    <property type="match status" value="1"/>
</dbReference>
<sequence length="238" mass="25728">MIQQHATFLHGFTQTGSSWDSLVRLLPSSVTPSCPDAPGHGLNPDGKRTLSEYASDIASTMQPGVLVGYSMGARMALHVATLFPQVVSQLILISGTPGIRNAEERLARRNSDNSLADHIEDVGVESFINEWLALPLFSGLDSSNDQRSDRLRNSASGLANSLRYAGTGTQDPLWESLSQLAMPVHVIAGELDSKFVEIAREMNDVIPQSEISIVSSVGHSVHLEDELTTAAILQQLLR</sequence>
<gene>
    <name evidence="4" type="ORF">UFOPK2334_00171</name>
</gene>
<keyword evidence="2" id="KW-0456">Lyase</keyword>
<dbReference type="SUPFAM" id="SSF53474">
    <property type="entry name" value="alpha/beta-Hydrolases"/>
    <property type="match status" value="1"/>
</dbReference>
<dbReference type="PANTHER" id="PTHR42916">
    <property type="entry name" value="2-SUCCINYL-5-ENOLPYRUVYL-6-HYDROXY-3-CYCLOHEXENE-1-CARBOXYLATE SYNTHASE"/>
    <property type="match status" value="1"/>
</dbReference>